<dbReference type="Pfam" id="PF11800">
    <property type="entry name" value="RP-C_C"/>
    <property type="match status" value="1"/>
</dbReference>
<dbReference type="EMBL" id="AF313446">
    <property type="protein sequence ID" value="AAM88943.1"/>
    <property type="molecule type" value="Genomic_DNA"/>
</dbReference>
<protein>
    <submittedName>
        <fullName evidence="4">RepC</fullName>
    </submittedName>
</protein>
<feature type="coiled-coil region" evidence="1">
    <location>
        <begin position="158"/>
        <end position="195"/>
    </location>
</feature>
<proteinExistence type="predicted"/>
<dbReference type="NCBIfam" id="NF040974">
    <property type="entry name" value="RepABC_RepC"/>
    <property type="match status" value="1"/>
</dbReference>
<feature type="domain" description="Plasmid replication protein C N-terminal" evidence="2">
    <location>
        <begin position="23"/>
        <end position="196"/>
    </location>
</feature>
<feature type="domain" description="Plasmid replication protein C C-terminal" evidence="3">
    <location>
        <begin position="330"/>
        <end position="430"/>
    </location>
</feature>
<name>Q8KY09_RHIET</name>
<geneLocation type="plasmid" evidence="4">
    <name>p42b</name>
</geneLocation>
<evidence type="ECO:0000259" key="2">
    <source>
        <dbReference type="Pfam" id="PF03428"/>
    </source>
</evidence>
<keyword evidence="4" id="KW-0614">Plasmid</keyword>
<dbReference type="AlphaFoldDB" id="Q8KY09"/>
<gene>
    <name evidence="4" type="primary">repC</name>
</gene>
<dbReference type="InterPro" id="IPR005090">
    <property type="entry name" value="RepC_N"/>
</dbReference>
<evidence type="ECO:0000313" key="4">
    <source>
        <dbReference type="EMBL" id="AAM88943.1"/>
    </source>
</evidence>
<keyword evidence="1" id="KW-0175">Coiled coil</keyword>
<dbReference type="InterPro" id="IPR021760">
    <property type="entry name" value="RepC_C"/>
</dbReference>
<organism evidence="4">
    <name type="scientific">Rhizobium etli</name>
    <dbReference type="NCBI Taxonomy" id="29449"/>
    <lineage>
        <taxon>Bacteria</taxon>
        <taxon>Pseudomonadati</taxon>
        <taxon>Pseudomonadota</taxon>
        <taxon>Alphaproteobacteria</taxon>
        <taxon>Hyphomicrobiales</taxon>
        <taxon>Rhizobiaceae</taxon>
        <taxon>Rhizobium/Agrobacterium group</taxon>
        <taxon>Rhizobium</taxon>
    </lineage>
</organism>
<accession>Q8KY09</accession>
<dbReference type="Gene3D" id="1.10.10.10">
    <property type="entry name" value="Winged helix-like DNA-binding domain superfamily/Winged helix DNA-binding domain"/>
    <property type="match status" value="1"/>
</dbReference>
<dbReference type="SUPFAM" id="SSF46785">
    <property type="entry name" value="Winged helix' DNA-binding domain"/>
    <property type="match status" value="1"/>
</dbReference>
<dbReference type="NCBIfam" id="NF010396">
    <property type="entry name" value="PRK13824.1"/>
    <property type="match status" value="1"/>
</dbReference>
<sequence length="440" mass="48203">MIFCLEEGEENGKRKCDTPFGRRPMTFGMLASQAAARKIEPGRSIDKWKLYRALCEARPLLGITDRALSILNALLSFYPKGELSEENGLVVFPSNTQLSLRAHGMAEQTIRRHLAALIEAGLLIRKDSPNGKRYARKEQGGEIREAFGFSLAPLLARADEIERLAAEMAAERLQLQRLKERLTLCRRDIAKLIEMAVEEGASGDWSGVHLHFRGIVERLPRSPSFEKIAAALDELELLREEITNQLEMQVKAPNQSGNAQHSERHIQNSNPHYTTELEPRFETKQGATVDDQSEGWAEPRARIATQEGKGRPMPAANSASVAGGGLKSFPLGLVLQACPEIAAYGPQGSVGTWRDLMAAAVVVRSMLGVSPSAYEQACEVMGPENAATVIACVLERAGHINSAGGYLRDLTRRAERGEFAIGPMLMALVRTNSPIRGKTG</sequence>
<evidence type="ECO:0000259" key="3">
    <source>
        <dbReference type="Pfam" id="PF11800"/>
    </source>
</evidence>
<feature type="coiled-coil region" evidence="1">
    <location>
        <begin position="225"/>
        <end position="252"/>
    </location>
</feature>
<evidence type="ECO:0000256" key="1">
    <source>
        <dbReference type="SAM" id="Coils"/>
    </source>
</evidence>
<dbReference type="Pfam" id="PF03428">
    <property type="entry name" value="RP-C"/>
    <property type="match status" value="1"/>
</dbReference>
<dbReference type="InterPro" id="IPR047611">
    <property type="entry name" value="RepABC_RepC"/>
</dbReference>
<dbReference type="InterPro" id="IPR036390">
    <property type="entry name" value="WH_DNA-bd_sf"/>
</dbReference>
<dbReference type="InterPro" id="IPR036388">
    <property type="entry name" value="WH-like_DNA-bd_sf"/>
</dbReference>
<reference evidence="4" key="1">
    <citation type="journal article" date="2002" name="Plasmid">
        <title>Rhizobium etli CFN42 contains at least three plasmids of the repABC family: a structural and evolutionary analysis.</title>
        <authorList>
            <person name="Cevallos M.A."/>
            <person name="Porta H."/>
            <person name="Izquierdo J."/>
            <person name="Tun-Garrido C."/>
            <person name="Garcia-de-los-Santos A."/>
            <person name="Davila G."/>
            <person name="Brom S."/>
        </authorList>
    </citation>
    <scope>NUCLEOTIDE SEQUENCE</scope>
    <source>
        <strain evidence="4">CE3</strain>
        <plasmid evidence="4">p42b</plasmid>
    </source>
</reference>